<organism evidence="2 3">
    <name type="scientific">Mesorhabditis spiculigera</name>
    <dbReference type="NCBI Taxonomy" id="96644"/>
    <lineage>
        <taxon>Eukaryota</taxon>
        <taxon>Metazoa</taxon>
        <taxon>Ecdysozoa</taxon>
        <taxon>Nematoda</taxon>
        <taxon>Chromadorea</taxon>
        <taxon>Rhabditida</taxon>
        <taxon>Rhabditina</taxon>
        <taxon>Rhabditomorpha</taxon>
        <taxon>Rhabditoidea</taxon>
        <taxon>Rhabditidae</taxon>
        <taxon>Mesorhabditinae</taxon>
        <taxon>Mesorhabditis</taxon>
    </lineage>
</organism>
<proteinExistence type="predicted"/>
<comment type="caution">
    <text evidence="2">The sequence shown here is derived from an EMBL/GenBank/DDBJ whole genome shotgun (WGS) entry which is preliminary data.</text>
</comment>
<reference evidence="2" key="1">
    <citation type="submission" date="2023-06" db="EMBL/GenBank/DDBJ databases">
        <authorList>
            <person name="Delattre M."/>
        </authorList>
    </citation>
    <scope>NUCLEOTIDE SEQUENCE</scope>
    <source>
        <strain evidence="2">AF72</strain>
    </source>
</reference>
<accession>A0AA36CGS8</accession>
<feature type="transmembrane region" description="Helical" evidence="1">
    <location>
        <begin position="130"/>
        <end position="150"/>
    </location>
</feature>
<keyword evidence="1" id="KW-1133">Transmembrane helix</keyword>
<keyword evidence="1" id="KW-0472">Membrane</keyword>
<feature type="transmembrane region" description="Helical" evidence="1">
    <location>
        <begin position="38"/>
        <end position="60"/>
    </location>
</feature>
<evidence type="ECO:0000256" key="1">
    <source>
        <dbReference type="SAM" id="Phobius"/>
    </source>
</evidence>
<feature type="transmembrane region" description="Helical" evidence="1">
    <location>
        <begin position="261"/>
        <end position="282"/>
    </location>
</feature>
<sequence length="358" mass="40684">MKVRSIYQHEAFLFDETKMEYGSWYTYFTRNPPYVDRIVVVTMGTFSSLSIITNLVAIRIVQKNPSLTDFVCHNITLDHALRIVIALIVLYQACYIETYGTASGAYITGLLRIILELNGITTSIEWSMQIAVYLLALSLSVSRFLSVAFQSRFFDITRYFKYAQPILVLLPFIAIFAYQYATNTSCHFLVLTYMIGVVGEQAVNSPELAGFLVFQQIIRIFTMAITCISFSLDIATYWLLRKSQKKFKKTRGAEVRLLQQMLLNHIYGLSATVAGVACSSFFYDTYTYRKWLLFIPTTLLPLFLNVLAGLMSVLFLRSGSKTPTVENTQDSMVTGAFYCCIRPRVIIVQQSISGPQRS</sequence>
<dbReference type="EMBL" id="CATQJA010001562">
    <property type="protein sequence ID" value="CAJ0567779.1"/>
    <property type="molecule type" value="Genomic_DNA"/>
</dbReference>
<protein>
    <recommendedName>
        <fullName evidence="4">G protein-coupled receptor</fullName>
    </recommendedName>
</protein>
<evidence type="ECO:0008006" key="4">
    <source>
        <dbReference type="Google" id="ProtNLM"/>
    </source>
</evidence>
<feature type="transmembrane region" description="Helical" evidence="1">
    <location>
        <begin position="217"/>
        <end position="240"/>
    </location>
</feature>
<feature type="transmembrane region" description="Helical" evidence="1">
    <location>
        <begin position="162"/>
        <end position="181"/>
    </location>
</feature>
<gene>
    <name evidence="2" type="ORF">MSPICULIGERA_LOCUS6317</name>
</gene>
<feature type="transmembrane region" description="Helical" evidence="1">
    <location>
        <begin position="80"/>
        <end position="98"/>
    </location>
</feature>
<evidence type="ECO:0000313" key="3">
    <source>
        <dbReference type="Proteomes" id="UP001177023"/>
    </source>
</evidence>
<keyword evidence="3" id="KW-1185">Reference proteome</keyword>
<dbReference type="AlphaFoldDB" id="A0AA36CGS8"/>
<feature type="transmembrane region" description="Helical" evidence="1">
    <location>
        <begin position="294"/>
        <end position="316"/>
    </location>
</feature>
<name>A0AA36CGS8_9BILA</name>
<dbReference type="Proteomes" id="UP001177023">
    <property type="component" value="Unassembled WGS sequence"/>
</dbReference>
<feature type="non-terminal residue" evidence="2">
    <location>
        <position position="1"/>
    </location>
</feature>
<keyword evidence="1" id="KW-0812">Transmembrane</keyword>
<evidence type="ECO:0000313" key="2">
    <source>
        <dbReference type="EMBL" id="CAJ0567779.1"/>
    </source>
</evidence>